<feature type="transmembrane region" description="Helical" evidence="1">
    <location>
        <begin position="66"/>
        <end position="88"/>
    </location>
</feature>
<keyword evidence="1" id="KW-0812">Transmembrane</keyword>
<protein>
    <submittedName>
        <fullName evidence="4">Uncharacterized protein</fullName>
    </submittedName>
</protein>
<keyword evidence="2" id="KW-0732">Signal</keyword>
<keyword evidence="1" id="KW-0472">Membrane</keyword>
<name>A0A6P8AVF5_PYRGI</name>
<dbReference type="RefSeq" id="XP_030978903.1">
    <property type="nucleotide sequence ID" value="XM_031128822.1"/>
</dbReference>
<proteinExistence type="predicted"/>
<dbReference type="AlphaFoldDB" id="A0A6P8AVF5"/>
<accession>A0A6P8AVF5</accession>
<feature type="signal peptide" evidence="2">
    <location>
        <begin position="1"/>
        <end position="30"/>
    </location>
</feature>
<feature type="chain" id="PRO_5028309707" evidence="2">
    <location>
        <begin position="31"/>
        <end position="117"/>
    </location>
</feature>
<evidence type="ECO:0000313" key="3">
    <source>
        <dbReference type="Proteomes" id="UP000515153"/>
    </source>
</evidence>
<evidence type="ECO:0000256" key="1">
    <source>
        <dbReference type="SAM" id="Phobius"/>
    </source>
</evidence>
<gene>
    <name evidence="4" type="ORF">PgNI_08832</name>
</gene>
<organism evidence="3 4">
    <name type="scientific">Pyricularia grisea</name>
    <name type="common">Crabgrass-specific blast fungus</name>
    <name type="synonym">Magnaporthe grisea</name>
    <dbReference type="NCBI Taxonomy" id="148305"/>
    <lineage>
        <taxon>Eukaryota</taxon>
        <taxon>Fungi</taxon>
        <taxon>Dikarya</taxon>
        <taxon>Ascomycota</taxon>
        <taxon>Pezizomycotina</taxon>
        <taxon>Sordariomycetes</taxon>
        <taxon>Sordariomycetidae</taxon>
        <taxon>Magnaporthales</taxon>
        <taxon>Pyriculariaceae</taxon>
        <taxon>Pyricularia</taxon>
    </lineage>
</organism>
<dbReference type="GeneID" id="41963730"/>
<evidence type="ECO:0000313" key="4">
    <source>
        <dbReference type="RefSeq" id="XP_030978903.1"/>
    </source>
</evidence>
<reference evidence="4" key="3">
    <citation type="submission" date="2025-08" db="UniProtKB">
        <authorList>
            <consortium name="RefSeq"/>
        </authorList>
    </citation>
    <scope>IDENTIFICATION</scope>
    <source>
        <strain evidence="4">NI907</strain>
    </source>
</reference>
<keyword evidence="1" id="KW-1133">Transmembrane helix</keyword>
<keyword evidence="3" id="KW-1185">Reference proteome</keyword>
<evidence type="ECO:0000256" key="2">
    <source>
        <dbReference type="SAM" id="SignalP"/>
    </source>
</evidence>
<reference evidence="4" key="2">
    <citation type="submission" date="2019-10" db="EMBL/GenBank/DDBJ databases">
        <authorList>
            <consortium name="NCBI Genome Project"/>
        </authorList>
    </citation>
    <scope>NUCLEOTIDE SEQUENCE</scope>
    <source>
        <strain evidence="4">NI907</strain>
    </source>
</reference>
<sequence length="117" mass="12250">MPFPTPKKVVKNATIALAMLVPIGIQEVTGECSNIKSETSKQTVSTVTDLVPALGANDIGCSRKSFAIALLWAMVIELGGAVGSLAGLRALALLESAKTTTALAMSSRHSDPREREQ</sequence>
<reference evidence="3 4" key="1">
    <citation type="journal article" date="2019" name="Mol. Biol. Evol.">
        <title>Blast fungal genomes show frequent chromosomal changes, gene gains and losses, and effector gene turnover.</title>
        <authorList>
            <person name="Gomez Luciano L.B."/>
            <person name="Jason Tsai I."/>
            <person name="Chuma I."/>
            <person name="Tosa Y."/>
            <person name="Chen Y.H."/>
            <person name="Li J.Y."/>
            <person name="Li M.Y."/>
            <person name="Jade Lu M.Y."/>
            <person name="Nakayashiki H."/>
            <person name="Li W.H."/>
        </authorList>
    </citation>
    <scope>NUCLEOTIDE SEQUENCE [LARGE SCALE GENOMIC DNA]</scope>
    <source>
        <strain evidence="3 4">NI907</strain>
    </source>
</reference>
<dbReference type="Proteomes" id="UP000515153">
    <property type="component" value="Chromosome V"/>
</dbReference>
<dbReference type="KEGG" id="pgri:PgNI_08832"/>